<dbReference type="Gene3D" id="3.30.390.10">
    <property type="entry name" value="Enolase-like, N-terminal domain"/>
    <property type="match status" value="1"/>
</dbReference>
<dbReference type="PANTHER" id="PTHR48080:SF4">
    <property type="entry name" value="GLUCARATE DEHYDRATASE"/>
    <property type="match status" value="1"/>
</dbReference>
<dbReference type="InterPro" id="IPR036849">
    <property type="entry name" value="Enolase-like_C_sf"/>
</dbReference>
<dbReference type="PANTHER" id="PTHR48080">
    <property type="entry name" value="D-GALACTONATE DEHYDRATASE-RELATED"/>
    <property type="match status" value="1"/>
</dbReference>
<dbReference type="InterPro" id="IPR034593">
    <property type="entry name" value="DgoD-like"/>
</dbReference>
<organism evidence="6">
    <name type="scientific">uncultured Acidobacteriota bacterium</name>
    <dbReference type="NCBI Taxonomy" id="171953"/>
    <lineage>
        <taxon>Bacteria</taxon>
        <taxon>Pseudomonadati</taxon>
        <taxon>Acidobacteriota</taxon>
        <taxon>environmental samples</taxon>
    </lineage>
</organism>
<dbReference type="InterPro" id="IPR013341">
    <property type="entry name" value="Mandelate_racemase_N_dom"/>
</dbReference>
<dbReference type="SMART" id="SM00922">
    <property type="entry name" value="MR_MLE"/>
    <property type="match status" value="1"/>
</dbReference>
<dbReference type="Pfam" id="PF13378">
    <property type="entry name" value="MR_MLE_C"/>
    <property type="match status" value="1"/>
</dbReference>
<dbReference type="Gene3D" id="3.20.20.120">
    <property type="entry name" value="Enolase-like C-terminal domain"/>
    <property type="match status" value="1"/>
</dbReference>
<dbReference type="Pfam" id="PF02746">
    <property type="entry name" value="MR_MLE_N"/>
    <property type="match status" value="1"/>
</dbReference>
<evidence type="ECO:0000256" key="4">
    <source>
        <dbReference type="SAM" id="MobiDB-lite"/>
    </source>
</evidence>
<evidence type="ECO:0000256" key="2">
    <source>
        <dbReference type="ARBA" id="ARBA00005183"/>
    </source>
</evidence>
<dbReference type="EMBL" id="HQ856049">
    <property type="protein sequence ID" value="AER58198.1"/>
    <property type="molecule type" value="Genomic_DNA"/>
</dbReference>
<protein>
    <recommendedName>
        <fullName evidence="3">glucarate dehydratase</fullName>
        <ecNumber evidence="3">4.2.1.40</ecNumber>
    </recommendedName>
</protein>
<dbReference type="SUPFAM" id="SSF51604">
    <property type="entry name" value="Enolase C-terminal domain-like"/>
    <property type="match status" value="1"/>
</dbReference>
<name>G8DPM0_9BACT</name>
<dbReference type="CDD" id="cd03316">
    <property type="entry name" value="MR_like"/>
    <property type="match status" value="1"/>
</dbReference>
<evidence type="ECO:0000256" key="3">
    <source>
        <dbReference type="ARBA" id="ARBA00011973"/>
    </source>
</evidence>
<evidence type="ECO:0000259" key="5">
    <source>
        <dbReference type="SMART" id="SM00922"/>
    </source>
</evidence>
<gene>
    <name evidence="6" type="ORF">LP001_015</name>
</gene>
<proteinExistence type="predicted"/>
<dbReference type="GO" id="GO:0008872">
    <property type="term" value="F:glucarate dehydratase activity"/>
    <property type="evidence" value="ECO:0007669"/>
    <property type="project" value="UniProtKB-EC"/>
</dbReference>
<dbReference type="AlphaFoldDB" id="G8DPM0"/>
<evidence type="ECO:0000256" key="1">
    <source>
        <dbReference type="ARBA" id="ARBA00001426"/>
    </source>
</evidence>
<sequence length="413" mass="45874">MRIRSVRAHLLSYPLPDPLKITYHGGERTIVKRDAMLIRVDADNGLVGYGPAPGTEQAKNDIDDVIAPFLACRTLADPDALRVQFLEESNRDAELQKLYCAVEIALYDLIGKERGLPVSELLGGRVRDRMRLYGSAGMHMAPEKHAEEAGAISELGFRAYKMQSGIGPDQDLETVRRTRDVVGPDFDLIVDAHAWWQMGDRNYAQGTIDKLAQKMGEYNVAWLEEPLPPDEHAGYRRLKELDLSPARPAFFTSRTNLSFLDLILPGVDYYQLDVFSQGGYPTARRVLGEVSRVGLKFAFHSLGTALEVIAAAHLGVCWPDQVVEWLEYPCYSTPTRAGMYPFPLTADVLKEPLELEHGDLILSMRPGLGVDVDEAVVERYPWIPGSWCSVHTAHASGKPSDSARSRGANRQAS</sequence>
<feature type="region of interest" description="Disordered" evidence="4">
    <location>
        <begin position="394"/>
        <end position="413"/>
    </location>
</feature>
<dbReference type="EC" id="4.2.1.40" evidence="3"/>
<evidence type="ECO:0000313" key="6">
    <source>
        <dbReference type="EMBL" id="AER58198.1"/>
    </source>
</evidence>
<dbReference type="InterPro" id="IPR013342">
    <property type="entry name" value="Mandelate_racemase_C"/>
</dbReference>
<dbReference type="InterPro" id="IPR029017">
    <property type="entry name" value="Enolase-like_N"/>
</dbReference>
<dbReference type="SUPFAM" id="SSF54826">
    <property type="entry name" value="Enolase N-terminal domain-like"/>
    <property type="match status" value="1"/>
</dbReference>
<feature type="domain" description="Mandelate racemase/muconate lactonizing enzyme C-terminal" evidence="5">
    <location>
        <begin position="142"/>
        <end position="242"/>
    </location>
</feature>
<accession>G8DPM0</accession>
<reference evidence="6" key="1">
    <citation type="journal article" date="2012" name="FEMS Microbiol. Ecol.">
        <title>Characterization of a new Acidobacteria-derived moderately thermostable lipase from a Brazilian Atlantic Forest soil metagenome.</title>
        <authorList>
            <person name="Faoro H."/>
            <person name="Glogauer A."/>
            <person name="Couto G.H."/>
            <person name="de Souza E.M."/>
            <person name="Rigo L.U."/>
            <person name="Cruz L.M."/>
            <person name="Monteiro R.A."/>
            <person name="de Oliveira Pedrosa F."/>
        </authorList>
    </citation>
    <scope>NUCLEOTIDE SEQUENCE</scope>
</reference>
<comment type="catalytic activity">
    <reaction evidence="1">
        <text>D-glucarate = 5-dehydro-4-deoxy-D-glucarate + H2O</text>
        <dbReference type="Rhea" id="RHEA:14573"/>
        <dbReference type="ChEBI" id="CHEBI:15377"/>
        <dbReference type="ChEBI" id="CHEBI:30612"/>
        <dbReference type="ChEBI" id="CHEBI:42819"/>
        <dbReference type="EC" id="4.2.1.40"/>
    </reaction>
</comment>
<dbReference type="InterPro" id="IPR029065">
    <property type="entry name" value="Enolase_C-like"/>
</dbReference>
<comment type="pathway">
    <text evidence="2">Carbohydrate acid metabolism; D-glucarate degradation; 2,5-dioxopentanoate from D-glucarate: step 1/2.</text>
</comment>